<dbReference type="InterPro" id="IPR000182">
    <property type="entry name" value="GNAT_dom"/>
</dbReference>
<reference evidence="2" key="2">
    <citation type="journal article" date="2021" name="PeerJ">
        <title>Extensive microbial diversity within the chicken gut microbiome revealed by metagenomics and culture.</title>
        <authorList>
            <person name="Gilroy R."/>
            <person name="Ravi A."/>
            <person name="Getino M."/>
            <person name="Pursley I."/>
            <person name="Horton D.L."/>
            <person name="Alikhan N.F."/>
            <person name="Baker D."/>
            <person name="Gharbi K."/>
            <person name="Hall N."/>
            <person name="Watson M."/>
            <person name="Adriaenssens E.M."/>
            <person name="Foster-Nyarko E."/>
            <person name="Jarju S."/>
            <person name="Secka A."/>
            <person name="Antonio M."/>
            <person name="Oren A."/>
            <person name="Chaudhuri R.R."/>
            <person name="La Ragione R."/>
            <person name="Hildebrand F."/>
            <person name="Pallen M.J."/>
        </authorList>
    </citation>
    <scope>NUCLEOTIDE SEQUENCE</scope>
    <source>
        <strain evidence="2">CHK195-11698</strain>
    </source>
</reference>
<organism evidence="2 3">
    <name type="scientific">Candidatus Fimiplasma intestinipullorum</name>
    <dbReference type="NCBI Taxonomy" id="2840825"/>
    <lineage>
        <taxon>Bacteria</taxon>
        <taxon>Bacillati</taxon>
        <taxon>Bacillota</taxon>
        <taxon>Clostridia</taxon>
        <taxon>Eubacteriales</taxon>
        <taxon>Candidatus Fimiplasma</taxon>
    </lineage>
</organism>
<dbReference type="SUPFAM" id="SSF55729">
    <property type="entry name" value="Acyl-CoA N-acyltransferases (Nat)"/>
    <property type="match status" value="1"/>
</dbReference>
<dbReference type="PANTHER" id="PTHR39173">
    <property type="entry name" value="ACETYLTRANSFERASE"/>
    <property type="match status" value="1"/>
</dbReference>
<dbReference type="AlphaFoldDB" id="A0A9D1HNV1"/>
<name>A0A9D1HNV1_9FIRM</name>
<evidence type="ECO:0000313" key="2">
    <source>
        <dbReference type="EMBL" id="HIU13818.1"/>
    </source>
</evidence>
<dbReference type="GO" id="GO:0016747">
    <property type="term" value="F:acyltransferase activity, transferring groups other than amino-acyl groups"/>
    <property type="evidence" value="ECO:0007669"/>
    <property type="project" value="InterPro"/>
</dbReference>
<dbReference type="InterPro" id="IPR016181">
    <property type="entry name" value="Acyl_CoA_acyltransferase"/>
</dbReference>
<comment type="caution">
    <text evidence="2">The sequence shown here is derived from an EMBL/GenBank/DDBJ whole genome shotgun (WGS) entry which is preliminary data.</text>
</comment>
<dbReference type="PANTHER" id="PTHR39173:SF1">
    <property type="entry name" value="ACETYLTRANSFERASE"/>
    <property type="match status" value="1"/>
</dbReference>
<sequence length="166" mass="18998">MYLKELWLCNDNDIYALFQSFPANENGFMNEAKDMPRDIFKQWVQKSEQAAMGIGLPAWKVPQTTYVLFNDDNKAVGVFKLRHYLNENLRNGSGHIGFGIGAAFRRQGYATAGLKLCLEKAKERGIDLAYLSCYKYNTGSLKAMLNCGAYIDHEDEQEYYTRIPLK</sequence>
<dbReference type="EMBL" id="DVMJ01000058">
    <property type="protein sequence ID" value="HIU13818.1"/>
    <property type="molecule type" value="Genomic_DNA"/>
</dbReference>
<dbReference type="Gene3D" id="3.40.630.30">
    <property type="match status" value="1"/>
</dbReference>
<dbReference type="Pfam" id="PF13302">
    <property type="entry name" value="Acetyltransf_3"/>
    <property type="match status" value="1"/>
</dbReference>
<evidence type="ECO:0000313" key="3">
    <source>
        <dbReference type="Proteomes" id="UP000824175"/>
    </source>
</evidence>
<dbReference type="Proteomes" id="UP000824175">
    <property type="component" value="Unassembled WGS sequence"/>
</dbReference>
<dbReference type="PROSITE" id="PS51186">
    <property type="entry name" value="GNAT"/>
    <property type="match status" value="1"/>
</dbReference>
<evidence type="ECO:0000259" key="1">
    <source>
        <dbReference type="PROSITE" id="PS51186"/>
    </source>
</evidence>
<gene>
    <name evidence="2" type="ORF">IAD15_07080</name>
</gene>
<reference evidence="2" key="1">
    <citation type="submission" date="2020-10" db="EMBL/GenBank/DDBJ databases">
        <authorList>
            <person name="Gilroy R."/>
        </authorList>
    </citation>
    <scope>NUCLEOTIDE SEQUENCE</scope>
    <source>
        <strain evidence="2">CHK195-11698</strain>
    </source>
</reference>
<dbReference type="CDD" id="cd04301">
    <property type="entry name" value="NAT_SF"/>
    <property type="match status" value="1"/>
</dbReference>
<accession>A0A9D1HNV1</accession>
<feature type="domain" description="N-acetyltransferase" evidence="1">
    <location>
        <begin position="4"/>
        <end position="166"/>
    </location>
</feature>
<proteinExistence type="predicted"/>
<protein>
    <submittedName>
        <fullName evidence="2">GNAT family N-acetyltransferase</fullName>
    </submittedName>
</protein>